<dbReference type="PANTHER" id="PTHR33053:SF24">
    <property type="entry name" value="TRANSPOSASE DOMAIN-CONTAINING PROTEIN"/>
    <property type="match status" value="1"/>
</dbReference>
<dbReference type="InParanoid" id="E1ZXN4"/>
<sequence length="168" mass="18757">WAITHRISHVALSNLLSGLRTIHPIFSTFPKCAKTLLRTPQSSVITEMFPGQYCHFGIEYGILQFLCRNKNTPVSSLIQIQIGIDGLPISRSNSNQLWPILGRIMPHEKVILIGCYFGKTKPADANEFLQQFVNDINNLINKGVTYNGTTFSVLIHSIICDAPAKSFI</sequence>
<dbReference type="Proteomes" id="UP000000311">
    <property type="component" value="Unassembled WGS sequence"/>
</dbReference>
<dbReference type="OMA" id="MWAITHR"/>
<dbReference type="PANTHER" id="PTHR33053">
    <property type="entry name" value="PROTEIN, PUTATIVE-RELATED"/>
    <property type="match status" value="1"/>
</dbReference>
<name>E1ZXN4_CAMFO</name>
<evidence type="ECO:0000313" key="1">
    <source>
        <dbReference type="EMBL" id="EFN74054.1"/>
    </source>
</evidence>
<reference evidence="1 2" key="1">
    <citation type="journal article" date="2010" name="Science">
        <title>Genomic comparison of the ants Camponotus floridanus and Harpegnathos saltator.</title>
        <authorList>
            <person name="Bonasio R."/>
            <person name="Zhang G."/>
            <person name="Ye C."/>
            <person name="Mutti N.S."/>
            <person name="Fang X."/>
            <person name="Qin N."/>
            <person name="Donahue G."/>
            <person name="Yang P."/>
            <person name="Li Q."/>
            <person name="Li C."/>
            <person name="Zhang P."/>
            <person name="Huang Z."/>
            <person name="Berger S.L."/>
            <person name="Reinberg D."/>
            <person name="Wang J."/>
            <person name="Liebig J."/>
        </authorList>
    </citation>
    <scope>NUCLEOTIDE SEQUENCE [LARGE SCALE GENOMIC DNA]</scope>
    <source>
        <strain evidence="2">C129</strain>
    </source>
</reference>
<dbReference type="AlphaFoldDB" id="E1ZXN4"/>
<proteinExistence type="predicted"/>
<dbReference type="EMBL" id="GL435076">
    <property type="protein sequence ID" value="EFN74054.1"/>
    <property type="molecule type" value="Genomic_DNA"/>
</dbReference>
<feature type="non-terminal residue" evidence="1">
    <location>
        <position position="1"/>
    </location>
</feature>
<feature type="non-terminal residue" evidence="1">
    <location>
        <position position="168"/>
    </location>
</feature>
<gene>
    <name evidence="1" type="ORF">EAG_04443</name>
</gene>
<accession>E1ZXN4</accession>
<evidence type="ECO:0000313" key="2">
    <source>
        <dbReference type="Proteomes" id="UP000000311"/>
    </source>
</evidence>
<keyword evidence="2" id="KW-1185">Reference proteome</keyword>
<organism evidence="2">
    <name type="scientific">Camponotus floridanus</name>
    <name type="common">Florida carpenter ant</name>
    <dbReference type="NCBI Taxonomy" id="104421"/>
    <lineage>
        <taxon>Eukaryota</taxon>
        <taxon>Metazoa</taxon>
        <taxon>Ecdysozoa</taxon>
        <taxon>Arthropoda</taxon>
        <taxon>Hexapoda</taxon>
        <taxon>Insecta</taxon>
        <taxon>Pterygota</taxon>
        <taxon>Neoptera</taxon>
        <taxon>Endopterygota</taxon>
        <taxon>Hymenoptera</taxon>
        <taxon>Apocrita</taxon>
        <taxon>Aculeata</taxon>
        <taxon>Formicoidea</taxon>
        <taxon>Formicidae</taxon>
        <taxon>Formicinae</taxon>
        <taxon>Camponotus</taxon>
    </lineage>
</organism>
<protein>
    <submittedName>
        <fullName evidence="1">Uncharacterized protein</fullName>
    </submittedName>
</protein>